<comment type="caution">
    <text evidence="2">The sequence shown here is derived from an EMBL/GenBank/DDBJ whole genome shotgun (WGS) entry which is preliminary data.</text>
</comment>
<evidence type="ECO:0000256" key="1">
    <source>
        <dbReference type="SAM" id="MobiDB-lite"/>
    </source>
</evidence>
<feature type="compositionally biased region" description="Pro residues" evidence="1">
    <location>
        <begin position="476"/>
        <end position="496"/>
    </location>
</feature>
<dbReference type="Gene3D" id="1.20.940.10">
    <property type="entry name" value="Functional domain of the splicing factor Prp18"/>
    <property type="match status" value="1"/>
</dbReference>
<dbReference type="Proteomes" id="UP001210925">
    <property type="component" value="Unassembled WGS sequence"/>
</dbReference>
<reference evidence="2" key="1">
    <citation type="submission" date="2020-05" db="EMBL/GenBank/DDBJ databases">
        <title>Phylogenomic resolution of chytrid fungi.</title>
        <authorList>
            <person name="Stajich J.E."/>
            <person name="Amses K."/>
            <person name="Simmons R."/>
            <person name="Seto K."/>
            <person name="Myers J."/>
            <person name="Bonds A."/>
            <person name="Quandt C.A."/>
            <person name="Barry K."/>
            <person name="Liu P."/>
            <person name="Grigoriev I."/>
            <person name="Longcore J.E."/>
            <person name="James T.Y."/>
        </authorList>
    </citation>
    <scope>NUCLEOTIDE SEQUENCE</scope>
    <source>
        <strain evidence="2">PLAUS21</strain>
    </source>
</reference>
<feature type="compositionally biased region" description="Polar residues" evidence="1">
    <location>
        <begin position="411"/>
        <end position="433"/>
    </location>
</feature>
<feature type="compositionally biased region" description="Low complexity" evidence="1">
    <location>
        <begin position="98"/>
        <end position="108"/>
    </location>
</feature>
<gene>
    <name evidence="2" type="ORF">HK103_001538</name>
</gene>
<name>A0AAD5Y4W0_9FUNG</name>
<protein>
    <submittedName>
        <fullName evidence="2">Uncharacterized protein</fullName>
    </submittedName>
</protein>
<feature type="compositionally biased region" description="Pro residues" evidence="1">
    <location>
        <begin position="128"/>
        <end position="140"/>
    </location>
</feature>
<feature type="compositionally biased region" description="Polar residues" evidence="1">
    <location>
        <begin position="141"/>
        <end position="173"/>
    </location>
</feature>
<proteinExistence type="predicted"/>
<feature type="compositionally biased region" description="Low complexity" evidence="1">
    <location>
        <begin position="233"/>
        <end position="243"/>
    </location>
</feature>
<feature type="compositionally biased region" description="Low complexity" evidence="1">
    <location>
        <begin position="395"/>
        <end position="410"/>
    </location>
</feature>
<dbReference type="AlphaFoldDB" id="A0AAD5Y4W0"/>
<sequence>MKSVDEQKTLSDGHKKLEILFDQMNSHQVEQGVIGQLSAFSKGYFQLILALEQGDYSTALKVEHDLRKNHFTATGQWIVGIKRLLDGLEKLSRPAPSPAIQPAAPRASFSSGTGLAPPPTSSAKFGAPPIPSGNFMPPPMSNQFGAPPISSNQFGAPPISSNQYGAPPISSNQYGAPPVSTSYNHPVAPPPTTTNYGAPPISSSYTATPANFAPPPIQNNPPPVNSFGPPPTRTFTSPTQTFTNPPPTQNFTSPPPNQYGAPPVPVSTQPSSFPPNPSPLAVQKNELSPPPVPTGNQQPPVQNNVQAPQIPPPVSKMNDISFATPPPVLAPANTPNNFESTKVPPPPIVNPHVNGTLAPNSNQGSPSAPPTSVGRPPMATQPLPQQGLGNVMLDSQTQQGQTGFSSGSLGIQNTKSPVQKPLSTQHSQQPQSGQVGGFPPKSPPRFNQMPPVGTRPPSIANIQRPVVSNVPSQPLNRPPIGAPIPNRPPINGPPLNGPSIGVQPVRPPLTRPVGPPPTSFPRPAGNQNPFN</sequence>
<feature type="compositionally biased region" description="Pro residues" evidence="1">
    <location>
        <begin position="505"/>
        <end position="520"/>
    </location>
</feature>
<feature type="compositionally biased region" description="Polar residues" evidence="1">
    <location>
        <begin position="193"/>
        <end position="208"/>
    </location>
</feature>
<feature type="compositionally biased region" description="Polar residues" evidence="1">
    <location>
        <begin position="357"/>
        <end position="366"/>
    </location>
</feature>
<organism evidence="2 3">
    <name type="scientific">Boothiomyces macroporosus</name>
    <dbReference type="NCBI Taxonomy" id="261099"/>
    <lineage>
        <taxon>Eukaryota</taxon>
        <taxon>Fungi</taxon>
        <taxon>Fungi incertae sedis</taxon>
        <taxon>Chytridiomycota</taxon>
        <taxon>Chytridiomycota incertae sedis</taxon>
        <taxon>Chytridiomycetes</taxon>
        <taxon>Rhizophydiales</taxon>
        <taxon>Terramycetaceae</taxon>
        <taxon>Boothiomyces</taxon>
    </lineage>
</organism>
<dbReference type="EMBL" id="JADGKB010000140">
    <property type="protein sequence ID" value="KAJ3252469.1"/>
    <property type="molecule type" value="Genomic_DNA"/>
</dbReference>
<feature type="region of interest" description="Disordered" evidence="1">
    <location>
        <begin position="186"/>
        <end position="531"/>
    </location>
</feature>
<evidence type="ECO:0000313" key="2">
    <source>
        <dbReference type="EMBL" id="KAJ3252469.1"/>
    </source>
</evidence>
<feature type="compositionally biased region" description="Low complexity" evidence="1">
    <location>
        <begin position="294"/>
        <end position="308"/>
    </location>
</feature>
<evidence type="ECO:0000313" key="3">
    <source>
        <dbReference type="Proteomes" id="UP001210925"/>
    </source>
</evidence>
<accession>A0AAD5Y4W0</accession>
<keyword evidence="3" id="KW-1185">Reference proteome</keyword>
<feature type="compositionally biased region" description="Pro residues" evidence="1">
    <location>
        <begin position="212"/>
        <end position="232"/>
    </location>
</feature>
<feature type="region of interest" description="Disordered" evidence="1">
    <location>
        <begin position="93"/>
        <end position="173"/>
    </location>
</feature>
<feature type="compositionally biased region" description="Pro residues" evidence="1">
    <location>
        <begin position="244"/>
        <end position="265"/>
    </location>
</feature>